<evidence type="ECO:0000313" key="2">
    <source>
        <dbReference type="Proteomes" id="UP001056201"/>
    </source>
</evidence>
<dbReference type="EMBL" id="CP097635">
    <property type="protein sequence ID" value="URI07700.1"/>
    <property type="molecule type" value="Genomic_DNA"/>
</dbReference>
<evidence type="ECO:0000313" key="1">
    <source>
        <dbReference type="EMBL" id="URI07700.1"/>
    </source>
</evidence>
<name>A0ABY4S8S8_AQUTE</name>
<reference evidence="1" key="1">
    <citation type="submission" date="2022-05" db="EMBL/GenBank/DDBJ databases">
        <title>An RpoN-dependent PEP-CTERM gene is involved in floc formation of an Aquincola tertiaricarbonis strain.</title>
        <authorList>
            <person name="Qiu D."/>
            <person name="Xia M."/>
        </authorList>
    </citation>
    <scope>NUCLEOTIDE SEQUENCE</scope>
    <source>
        <strain evidence="1">RN12</strain>
    </source>
</reference>
<sequence length="54" mass="5698">MAEISLNVTGKPAQGIAIPGTLPGPLGDVIGGSDLEYMLRASFRGFLPRCRQQP</sequence>
<protein>
    <submittedName>
        <fullName evidence="1">Uncharacterized protein</fullName>
    </submittedName>
</protein>
<dbReference type="RefSeq" id="WP_250195933.1">
    <property type="nucleotide sequence ID" value="NZ_CP097635.1"/>
</dbReference>
<organism evidence="1 2">
    <name type="scientific">Aquincola tertiaricarbonis</name>
    <dbReference type="NCBI Taxonomy" id="391953"/>
    <lineage>
        <taxon>Bacteria</taxon>
        <taxon>Pseudomonadati</taxon>
        <taxon>Pseudomonadota</taxon>
        <taxon>Betaproteobacteria</taxon>
        <taxon>Burkholderiales</taxon>
        <taxon>Sphaerotilaceae</taxon>
        <taxon>Aquincola</taxon>
    </lineage>
</organism>
<gene>
    <name evidence="1" type="ORF">MW290_03540</name>
</gene>
<keyword evidence="2" id="KW-1185">Reference proteome</keyword>
<dbReference type="Proteomes" id="UP001056201">
    <property type="component" value="Chromosome 1"/>
</dbReference>
<proteinExistence type="predicted"/>
<accession>A0ABY4S8S8</accession>